<reference evidence="1 2" key="1">
    <citation type="journal article" date="2023" name="ACS Omega">
        <title>Identification of the Neoaspergillic Acid Biosynthesis Gene Cluster by Establishing an In Vitro CRISPR-Ribonucleoprotein Genetic System in Aspergillus melleus.</title>
        <authorList>
            <person name="Yuan B."/>
            <person name="Grau M.F."/>
            <person name="Murata R.M."/>
            <person name="Torok T."/>
            <person name="Venkateswaran K."/>
            <person name="Stajich J.E."/>
            <person name="Wang C.C.C."/>
        </authorList>
    </citation>
    <scope>NUCLEOTIDE SEQUENCE [LARGE SCALE GENOMIC DNA]</scope>
    <source>
        <strain evidence="1 2">IMV 1140</strain>
    </source>
</reference>
<dbReference type="EMBL" id="JAOPJF010000012">
    <property type="protein sequence ID" value="KAK1147341.1"/>
    <property type="molecule type" value="Genomic_DNA"/>
</dbReference>
<gene>
    <name evidence="1" type="ORF">N8T08_001418</name>
</gene>
<comment type="caution">
    <text evidence="1">The sequence shown here is derived from an EMBL/GenBank/DDBJ whole genome shotgun (WGS) entry which is preliminary data.</text>
</comment>
<dbReference type="Proteomes" id="UP001177260">
    <property type="component" value="Unassembled WGS sequence"/>
</dbReference>
<evidence type="ECO:0000313" key="2">
    <source>
        <dbReference type="Proteomes" id="UP001177260"/>
    </source>
</evidence>
<accession>A0ACC3BAB9</accession>
<sequence length="86" mass="9253">MSEYYSSTSSSFYSSSSSSNSDGQEKGYRTATSSHTAPDGSTVVRTAEQDLGQPAIYEERRFDGDGRERLVGDSTGGRGGARRIEN</sequence>
<organism evidence="1 2">
    <name type="scientific">Aspergillus melleus</name>
    <dbReference type="NCBI Taxonomy" id="138277"/>
    <lineage>
        <taxon>Eukaryota</taxon>
        <taxon>Fungi</taxon>
        <taxon>Dikarya</taxon>
        <taxon>Ascomycota</taxon>
        <taxon>Pezizomycotina</taxon>
        <taxon>Eurotiomycetes</taxon>
        <taxon>Eurotiomycetidae</taxon>
        <taxon>Eurotiales</taxon>
        <taxon>Aspergillaceae</taxon>
        <taxon>Aspergillus</taxon>
        <taxon>Aspergillus subgen. Circumdati</taxon>
    </lineage>
</organism>
<protein>
    <submittedName>
        <fullName evidence="1">Uncharacterized protein</fullName>
    </submittedName>
</protein>
<name>A0ACC3BAB9_9EURO</name>
<keyword evidence="2" id="KW-1185">Reference proteome</keyword>
<proteinExistence type="predicted"/>
<evidence type="ECO:0000313" key="1">
    <source>
        <dbReference type="EMBL" id="KAK1147341.1"/>
    </source>
</evidence>